<evidence type="ECO:0008006" key="3">
    <source>
        <dbReference type="Google" id="ProtNLM"/>
    </source>
</evidence>
<proteinExistence type="predicted"/>
<dbReference type="InterPro" id="IPR036641">
    <property type="entry name" value="HPT_dom_sf"/>
</dbReference>
<organism evidence="1 2">
    <name type="scientific">Spongiibacter thalassae</name>
    <dbReference type="NCBI Taxonomy" id="2721624"/>
    <lineage>
        <taxon>Bacteria</taxon>
        <taxon>Pseudomonadati</taxon>
        <taxon>Pseudomonadota</taxon>
        <taxon>Gammaproteobacteria</taxon>
        <taxon>Cellvibrionales</taxon>
        <taxon>Spongiibacteraceae</taxon>
        <taxon>Spongiibacter</taxon>
    </lineage>
</organism>
<evidence type="ECO:0000313" key="2">
    <source>
        <dbReference type="Proteomes" id="UP000765845"/>
    </source>
</evidence>
<dbReference type="SUPFAM" id="SSF47226">
    <property type="entry name" value="Histidine-containing phosphotransfer domain, HPT domain"/>
    <property type="match status" value="1"/>
</dbReference>
<name>A0ABX1GEN5_9GAMM</name>
<protein>
    <recommendedName>
        <fullName evidence="3">HPt domain-containing protein</fullName>
    </recommendedName>
</protein>
<gene>
    <name evidence="1" type="ORF">HCU74_09530</name>
</gene>
<comment type="caution">
    <text evidence="1">The sequence shown here is derived from an EMBL/GenBank/DDBJ whole genome shotgun (WGS) entry which is preliminary data.</text>
</comment>
<accession>A0ABX1GEN5</accession>
<evidence type="ECO:0000313" key="1">
    <source>
        <dbReference type="EMBL" id="NKI17660.1"/>
    </source>
</evidence>
<dbReference type="Proteomes" id="UP000765845">
    <property type="component" value="Unassembled WGS sequence"/>
</dbReference>
<reference evidence="1 2" key="1">
    <citation type="submission" date="2020-04" db="EMBL/GenBank/DDBJ databases">
        <authorList>
            <person name="Yoon J."/>
        </authorList>
    </citation>
    <scope>NUCLEOTIDE SEQUENCE [LARGE SCALE GENOMIC DNA]</scope>
    <source>
        <strain evidence="1 2">KMU-166</strain>
    </source>
</reference>
<dbReference type="RefSeq" id="WP_168450207.1">
    <property type="nucleotide sequence ID" value="NZ_JAAWWK010000003.1"/>
</dbReference>
<keyword evidence="2" id="KW-1185">Reference proteome</keyword>
<dbReference type="EMBL" id="JAAWWK010000003">
    <property type="protein sequence ID" value="NKI17660.1"/>
    <property type="molecule type" value="Genomic_DNA"/>
</dbReference>
<sequence length="117" mass="12720">MSDESFEEFSAALTSATEDLGDGEAVLGVFKMLAERLPGRLNELQNASDAGNFNLMAEIAHKEKGACQCLKLDDMAADFAVVEDSGKQQQCAERGLLERLHRKGERLLVYLASVMPG</sequence>
<dbReference type="Gene3D" id="1.20.120.160">
    <property type="entry name" value="HPT domain"/>
    <property type="match status" value="1"/>
</dbReference>